<feature type="domain" description="ABC transporter" evidence="5">
    <location>
        <begin position="20"/>
        <end position="251"/>
    </location>
</feature>
<dbReference type="AlphaFoldDB" id="D7A148"/>
<dbReference type="PROSITE" id="PS00211">
    <property type="entry name" value="ABC_TRANSPORTER_1"/>
    <property type="match status" value="1"/>
</dbReference>
<accession>D7A148</accession>
<proteinExistence type="inferred from homology"/>
<name>D7A148_ANCN5</name>
<evidence type="ECO:0000256" key="1">
    <source>
        <dbReference type="ARBA" id="ARBA00005417"/>
    </source>
</evidence>
<evidence type="ECO:0000313" key="7">
    <source>
        <dbReference type="Proteomes" id="UP000006633"/>
    </source>
</evidence>
<evidence type="ECO:0000313" key="6">
    <source>
        <dbReference type="EMBL" id="ADH87558.1"/>
    </source>
</evidence>
<dbReference type="STRING" id="639283.Snov_0222"/>
<evidence type="ECO:0000259" key="5">
    <source>
        <dbReference type="PROSITE" id="PS50893"/>
    </source>
</evidence>
<dbReference type="PROSITE" id="PS50893">
    <property type="entry name" value="ABC_TRANSPORTER_2"/>
    <property type="match status" value="1"/>
</dbReference>
<dbReference type="SUPFAM" id="SSF52540">
    <property type="entry name" value="P-loop containing nucleoside triphosphate hydrolases"/>
    <property type="match status" value="1"/>
</dbReference>
<reference evidence="6 7" key="1">
    <citation type="journal article" date="2012" name="Stand. Genomic Sci.">
        <title>Complete genome sequence of the facultatively chemolithoautotrophic and methylotrophic alpha Proteobacterium Starkeya novella type strain (ATCC 8093(T)).</title>
        <authorList>
            <person name="Kappler U."/>
            <person name="Davenport K."/>
            <person name="Beatson S."/>
            <person name="Lucas S."/>
            <person name="Lapidus A."/>
            <person name="Copeland A."/>
            <person name="Berry K.W."/>
            <person name="Glavina Del Rio T."/>
            <person name="Hammon N."/>
            <person name="Dalin E."/>
            <person name="Tice H."/>
            <person name="Pitluck S."/>
            <person name="Richardson P."/>
            <person name="Bruce D."/>
            <person name="Goodwin L.A."/>
            <person name="Han C."/>
            <person name="Tapia R."/>
            <person name="Detter J.C."/>
            <person name="Chang Y.J."/>
            <person name="Jeffries C.D."/>
            <person name="Land M."/>
            <person name="Hauser L."/>
            <person name="Kyrpides N.C."/>
            <person name="Goker M."/>
            <person name="Ivanova N."/>
            <person name="Klenk H.P."/>
            <person name="Woyke T."/>
        </authorList>
    </citation>
    <scope>NUCLEOTIDE SEQUENCE [LARGE SCALE GENOMIC DNA]</scope>
    <source>
        <strain evidence="7">ATCC 8093 / DSM 506 / JCM 20403 / CCM 1077 / IAM 12100 / NBRC 12443 / NCIMB 10456</strain>
    </source>
</reference>
<dbReference type="HOGENOM" id="CLU_000604_1_22_5"/>
<dbReference type="SMART" id="SM00382">
    <property type="entry name" value="AAA"/>
    <property type="match status" value="1"/>
</dbReference>
<comment type="similarity">
    <text evidence="1">Belongs to the ABC transporter superfamily.</text>
</comment>
<dbReference type="GO" id="GO:0016887">
    <property type="term" value="F:ATP hydrolysis activity"/>
    <property type="evidence" value="ECO:0007669"/>
    <property type="project" value="InterPro"/>
</dbReference>
<dbReference type="InterPro" id="IPR027417">
    <property type="entry name" value="P-loop_NTPase"/>
</dbReference>
<dbReference type="InterPro" id="IPR003439">
    <property type="entry name" value="ABC_transporter-like_ATP-bd"/>
</dbReference>
<dbReference type="OrthoDB" id="9807242at2"/>
<dbReference type="Gene3D" id="3.40.50.300">
    <property type="entry name" value="P-loop containing nucleotide triphosphate hydrolases"/>
    <property type="match status" value="1"/>
</dbReference>
<dbReference type="GO" id="GO:0005524">
    <property type="term" value="F:ATP binding"/>
    <property type="evidence" value="ECO:0007669"/>
    <property type="project" value="UniProtKB-KW"/>
</dbReference>
<evidence type="ECO:0000256" key="4">
    <source>
        <dbReference type="ARBA" id="ARBA00022840"/>
    </source>
</evidence>
<dbReference type="CDD" id="cd03293">
    <property type="entry name" value="ABC_NrtD_SsuB_transporters"/>
    <property type="match status" value="1"/>
</dbReference>
<dbReference type="PANTHER" id="PTHR42788">
    <property type="entry name" value="TAURINE IMPORT ATP-BINDING PROTEIN-RELATED"/>
    <property type="match status" value="1"/>
</dbReference>
<dbReference type="InterPro" id="IPR017871">
    <property type="entry name" value="ABC_transporter-like_CS"/>
</dbReference>
<keyword evidence="3" id="KW-0547">Nucleotide-binding</keyword>
<keyword evidence="4" id="KW-0067">ATP-binding</keyword>
<keyword evidence="7" id="KW-1185">Reference proteome</keyword>
<organism evidence="6 7">
    <name type="scientific">Ancylobacter novellus (strain ATCC 8093 / DSM 506 / JCM 20403 / CCM 1077 / IAM 12100 / NBRC 12443 / NCIMB 10456)</name>
    <name type="common">Starkeya novella</name>
    <dbReference type="NCBI Taxonomy" id="639283"/>
    <lineage>
        <taxon>Bacteria</taxon>
        <taxon>Pseudomonadati</taxon>
        <taxon>Pseudomonadota</taxon>
        <taxon>Alphaproteobacteria</taxon>
        <taxon>Hyphomicrobiales</taxon>
        <taxon>Xanthobacteraceae</taxon>
        <taxon>Ancylobacter</taxon>
    </lineage>
</organism>
<protein>
    <submittedName>
        <fullName evidence="6">ABC transporter related protein</fullName>
    </submittedName>
</protein>
<dbReference type="InterPro" id="IPR003593">
    <property type="entry name" value="AAA+_ATPase"/>
</dbReference>
<keyword evidence="2" id="KW-0813">Transport</keyword>
<dbReference type="InterPro" id="IPR050166">
    <property type="entry name" value="ABC_transporter_ATP-bind"/>
</dbReference>
<dbReference type="EMBL" id="CP002026">
    <property type="protein sequence ID" value="ADH87558.1"/>
    <property type="molecule type" value="Genomic_DNA"/>
</dbReference>
<dbReference type="KEGG" id="sno:Snov_0222"/>
<sequence>MSVTTHAAASRQHAHTARGISIRDVSHTYGARTGGMLALDGIDLDIGDGEFHCLLGPSGCGKSTLLYLIGGFIPVQAGTISTSSGTVVAPGPDRSIVFQNFALFPWKTVKDNVLYGLKKAGVAGAERERRAQRYIDMVHLTGFEDAYPSQLSGGMQQRAAIARTLAVDPGILLMDEPFGALDAQTRRVMQEELRAIWRDSRKTVVFVTHDVQEAVFLADRISIMSARPGRIQHVINVDLPKDRGEEILENRDFIGLSEHIWRLVREQAVAATRGAH</sequence>
<dbReference type="Proteomes" id="UP000006633">
    <property type="component" value="Chromosome"/>
</dbReference>
<dbReference type="Pfam" id="PF00005">
    <property type="entry name" value="ABC_tran"/>
    <property type="match status" value="1"/>
</dbReference>
<dbReference type="PANTHER" id="PTHR42788:SF13">
    <property type="entry name" value="ALIPHATIC SULFONATES IMPORT ATP-BINDING PROTEIN SSUB"/>
    <property type="match status" value="1"/>
</dbReference>
<gene>
    <name evidence="6" type="ordered locus">Snov_0222</name>
</gene>
<dbReference type="eggNOG" id="COG1116">
    <property type="taxonomic scope" value="Bacteria"/>
</dbReference>
<evidence type="ECO:0000256" key="2">
    <source>
        <dbReference type="ARBA" id="ARBA00022448"/>
    </source>
</evidence>
<evidence type="ECO:0000256" key="3">
    <source>
        <dbReference type="ARBA" id="ARBA00022741"/>
    </source>
</evidence>